<organism evidence="1 2">
    <name type="scientific">Pedobacter rhizosphaerae</name>
    <dbReference type="NCBI Taxonomy" id="390241"/>
    <lineage>
        <taxon>Bacteria</taxon>
        <taxon>Pseudomonadati</taxon>
        <taxon>Bacteroidota</taxon>
        <taxon>Sphingobacteriia</taxon>
        <taxon>Sphingobacteriales</taxon>
        <taxon>Sphingobacteriaceae</taxon>
        <taxon>Pedobacter</taxon>
    </lineage>
</organism>
<accession>A0A1H9T1K5</accession>
<dbReference type="STRING" id="390241.SAMN04488023_12041"/>
<evidence type="ECO:0000313" key="1">
    <source>
        <dbReference type="EMBL" id="SER90884.1"/>
    </source>
</evidence>
<reference evidence="1 2" key="1">
    <citation type="submission" date="2016-10" db="EMBL/GenBank/DDBJ databases">
        <authorList>
            <person name="de Groot N.N."/>
        </authorList>
    </citation>
    <scope>NUCLEOTIDE SEQUENCE [LARGE SCALE GENOMIC DNA]</scope>
    <source>
        <strain evidence="1 2">DSM 18610</strain>
    </source>
</reference>
<dbReference type="AlphaFoldDB" id="A0A1H9T1K5"/>
<name>A0A1H9T1K5_9SPHI</name>
<dbReference type="EMBL" id="FOGG01000020">
    <property type="protein sequence ID" value="SER90884.1"/>
    <property type="molecule type" value="Genomic_DNA"/>
</dbReference>
<protein>
    <submittedName>
        <fullName evidence="1">Uncharacterized protein</fullName>
    </submittedName>
</protein>
<keyword evidence="2" id="KW-1185">Reference proteome</keyword>
<sequence length="76" mass="9034">MVQHITHKNQILMFEYYPKSWNTNYEYCELKYKIGKRNLTLLLRTSFKNPLTNLIGKSNTGTYGKAIESHSIEHKR</sequence>
<gene>
    <name evidence="1" type="ORF">SAMN04488023_12041</name>
</gene>
<proteinExistence type="predicted"/>
<dbReference type="Proteomes" id="UP000199572">
    <property type="component" value="Unassembled WGS sequence"/>
</dbReference>
<evidence type="ECO:0000313" key="2">
    <source>
        <dbReference type="Proteomes" id="UP000199572"/>
    </source>
</evidence>